<organism evidence="6 7">
    <name type="scientific">Acrobeloides nanus</name>
    <dbReference type="NCBI Taxonomy" id="290746"/>
    <lineage>
        <taxon>Eukaryota</taxon>
        <taxon>Metazoa</taxon>
        <taxon>Ecdysozoa</taxon>
        <taxon>Nematoda</taxon>
        <taxon>Chromadorea</taxon>
        <taxon>Rhabditida</taxon>
        <taxon>Tylenchina</taxon>
        <taxon>Cephalobomorpha</taxon>
        <taxon>Cephaloboidea</taxon>
        <taxon>Cephalobidae</taxon>
        <taxon>Acrobeloides</taxon>
    </lineage>
</organism>
<evidence type="ECO:0000313" key="6">
    <source>
        <dbReference type="Proteomes" id="UP000887540"/>
    </source>
</evidence>
<keyword evidence="2 4" id="KW-0378">Hydrolase</keyword>
<dbReference type="InterPro" id="IPR017853">
    <property type="entry name" value="GH"/>
</dbReference>
<dbReference type="GO" id="GO:0000272">
    <property type="term" value="P:polysaccharide catabolic process"/>
    <property type="evidence" value="ECO:0007669"/>
    <property type="project" value="InterPro"/>
</dbReference>
<evidence type="ECO:0000256" key="1">
    <source>
        <dbReference type="ARBA" id="ARBA00005641"/>
    </source>
</evidence>
<evidence type="ECO:0000256" key="2">
    <source>
        <dbReference type="ARBA" id="ARBA00022801"/>
    </source>
</evidence>
<reference evidence="7" key="1">
    <citation type="submission" date="2022-11" db="UniProtKB">
        <authorList>
            <consortium name="WormBaseParasite"/>
        </authorList>
    </citation>
    <scope>IDENTIFICATION</scope>
</reference>
<name>A0A914DJ89_9BILA</name>
<comment type="similarity">
    <text evidence="1 4">Belongs to the glycosyl hydrolase 5 (cellulase A) family.</text>
</comment>
<dbReference type="PANTHER" id="PTHR34142:SF1">
    <property type="entry name" value="GLYCOSIDE HYDROLASE FAMILY 5 DOMAIN-CONTAINING PROTEIN"/>
    <property type="match status" value="1"/>
</dbReference>
<keyword evidence="3 4" id="KW-0326">Glycosidase</keyword>
<evidence type="ECO:0000256" key="4">
    <source>
        <dbReference type="RuleBase" id="RU361153"/>
    </source>
</evidence>
<evidence type="ECO:0000313" key="7">
    <source>
        <dbReference type="WBParaSite" id="ACRNAN_scaffold2856.g32373.t1"/>
    </source>
</evidence>
<proteinExistence type="inferred from homology"/>
<dbReference type="PANTHER" id="PTHR34142">
    <property type="entry name" value="ENDO-BETA-1,4-GLUCANASE A"/>
    <property type="match status" value="1"/>
</dbReference>
<dbReference type="Proteomes" id="UP000887540">
    <property type="component" value="Unplaced"/>
</dbReference>
<sequence length="222" mass="25191">MSLYTSDDPYYGSYYWTNDTMLKLKCYWNSNVVRIPLIVAGSAGYINDTETNYKKVIGAIEAAIETGIYIIVDWHAFDDYLNYSLPFFANISALYGQYPHVIYETYNEPSWADSWTTLKNYHIPVINAIRANDPDNIIIVGTPRSDVDVDIAATSPINMTNIAYTLHYYTNLNESNFQVKGQNASNMGLPIFVTEYGVCSTYGNGTVNYNVTKDFWNFLGKV</sequence>
<accession>A0A914DJ89</accession>
<dbReference type="InterPro" id="IPR001547">
    <property type="entry name" value="Glyco_hydro_5"/>
</dbReference>
<dbReference type="InterPro" id="IPR018087">
    <property type="entry name" value="Glyco_hydro_5_CS"/>
</dbReference>
<dbReference type="AlphaFoldDB" id="A0A914DJ89"/>
<evidence type="ECO:0000256" key="3">
    <source>
        <dbReference type="ARBA" id="ARBA00023295"/>
    </source>
</evidence>
<evidence type="ECO:0000259" key="5">
    <source>
        <dbReference type="Pfam" id="PF00150"/>
    </source>
</evidence>
<dbReference type="SUPFAM" id="SSF51445">
    <property type="entry name" value="(Trans)glycosidases"/>
    <property type="match status" value="1"/>
</dbReference>
<keyword evidence="6" id="KW-1185">Reference proteome</keyword>
<protein>
    <submittedName>
        <fullName evidence="7">Glycoside hydrolase family 5 domain-containing protein</fullName>
    </submittedName>
</protein>
<dbReference type="Pfam" id="PF00150">
    <property type="entry name" value="Cellulase"/>
    <property type="match status" value="1"/>
</dbReference>
<dbReference type="GO" id="GO:0004553">
    <property type="term" value="F:hydrolase activity, hydrolyzing O-glycosyl compounds"/>
    <property type="evidence" value="ECO:0007669"/>
    <property type="project" value="InterPro"/>
</dbReference>
<dbReference type="PROSITE" id="PS00659">
    <property type="entry name" value="GLYCOSYL_HYDROL_F5"/>
    <property type="match status" value="1"/>
</dbReference>
<feature type="domain" description="Glycoside hydrolase family 5" evidence="5">
    <location>
        <begin position="10"/>
        <end position="207"/>
    </location>
</feature>
<dbReference type="Gene3D" id="3.20.20.80">
    <property type="entry name" value="Glycosidases"/>
    <property type="match status" value="1"/>
</dbReference>
<dbReference type="WBParaSite" id="ACRNAN_scaffold2856.g32373.t1">
    <property type="protein sequence ID" value="ACRNAN_scaffold2856.g32373.t1"/>
    <property type="gene ID" value="ACRNAN_scaffold2856.g32373"/>
</dbReference>